<comment type="catalytic activity">
    <reaction evidence="8">
        <text>[GlcNAc-(1-&gt;4)-Mur2Ac(oyl-L-Ala-gamma-D-Glu-L-Lys-D-Ala-D-Ala)](n)-di-trans,octa-cis-undecaprenyl diphosphate + beta-D-GlcNAc-(1-&gt;4)-Mur2Ac(oyl-L-Ala-gamma-D-Glu-L-Lys-D-Ala-D-Ala)-di-trans,octa-cis-undecaprenyl diphosphate = [GlcNAc-(1-&gt;4)-Mur2Ac(oyl-L-Ala-gamma-D-Glu-L-Lys-D-Ala-D-Ala)](n+1)-di-trans,octa-cis-undecaprenyl diphosphate + di-trans,octa-cis-undecaprenyl diphosphate + H(+)</text>
        <dbReference type="Rhea" id="RHEA:23708"/>
        <dbReference type="Rhea" id="RHEA-COMP:9602"/>
        <dbReference type="Rhea" id="RHEA-COMP:9603"/>
        <dbReference type="ChEBI" id="CHEBI:15378"/>
        <dbReference type="ChEBI" id="CHEBI:58405"/>
        <dbReference type="ChEBI" id="CHEBI:60033"/>
        <dbReference type="ChEBI" id="CHEBI:78435"/>
        <dbReference type="EC" id="2.4.99.28"/>
    </reaction>
</comment>
<feature type="region of interest" description="Disordered" evidence="9">
    <location>
        <begin position="763"/>
        <end position="835"/>
    </location>
</feature>
<evidence type="ECO:0000256" key="9">
    <source>
        <dbReference type="SAM" id="MobiDB-lite"/>
    </source>
</evidence>
<proteinExistence type="predicted"/>
<dbReference type="InterPro" id="IPR036950">
    <property type="entry name" value="PBP_transglycosylase"/>
</dbReference>
<evidence type="ECO:0000256" key="7">
    <source>
        <dbReference type="ARBA" id="ARBA00034000"/>
    </source>
</evidence>
<feature type="transmembrane region" description="Helical" evidence="10">
    <location>
        <begin position="119"/>
        <end position="140"/>
    </location>
</feature>
<dbReference type="Gene3D" id="1.10.3810.10">
    <property type="entry name" value="Biosynthetic peptidoglycan transglycosylase-like"/>
    <property type="match status" value="1"/>
</dbReference>
<organism evidence="13 14">
    <name type="scientific">Gemelliphila palaticanis</name>
    <dbReference type="NCBI Taxonomy" id="81950"/>
    <lineage>
        <taxon>Bacteria</taxon>
        <taxon>Bacillati</taxon>
        <taxon>Bacillota</taxon>
        <taxon>Bacilli</taxon>
        <taxon>Bacillales</taxon>
        <taxon>Gemellaceae</taxon>
        <taxon>Gemelliphila</taxon>
    </lineage>
</organism>
<feature type="region of interest" description="Disordered" evidence="9">
    <location>
        <begin position="1"/>
        <end position="95"/>
    </location>
</feature>
<keyword evidence="10" id="KW-1133">Transmembrane helix</keyword>
<keyword evidence="2" id="KW-0645">Protease</keyword>
<dbReference type="PANTHER" id="PTHR32282">
    <property type="entry name" value="BINDING PROTEIN TRANSPEPTIDASE, PUTATIVE-RELATED"/>
    <property type="match status" value="1"/>
</dbReference>
<evidence type="ECO:0000256" key="3">
    <source>
        <dbReference type="ARBA" id="ARBA00022676"/>
    </source>
</evidence>
<keyword evidence="14" id="KW-1185">Reference proteome</keyword>
<dbReference type="SUPFAM" id="SSF56601">
    <property type="entry name" value="beta-lactamase/transpeptidase-like"/>
    <property type="match status" value="1"/>
</dbReference>
<dbReference type="InterPro" id="IPR023346">
    <property type="entry name" value="Lysozyme-like_dom_sf"/>
</dbReference>
<dbReference type="PANTHER" id="PTHR32282:SF29">
    <property type="entry name" value="PENICILLIN-BINDING PROTEIN 1A"/>
    <property type="match status" value="1"/>
</dbReference>
<dbReference type="InterPro" id="IPR012338">
    <property type="entry name" value="Beta-lactam/transpept-like"/>
</dbReference>
<dbReference type="Pfam" id="PF00912">
    <property type="entry name" value="Transgly"/>
    <property type="match status" value="1"/>
</dbReference>
<dbReference type="InterPro" id="IPR001264">
    <property type="entry name" value="Glyco_trans_51"/>
</dbReference>
<evidence type="ECO:0000256" key="6">
    <source>
        <dbReference type="ARBA" id="ARBA00023268"/>
    </source>
</evidence>
<evidence type="ECO:0000259" key="11">
    <source>
        <dbReference type="Pfam" id="PF00905"/>
    </source>
</evidence>
<evidence type="ECO:0000256" key="8">
    <source>
        <dbReference type="ARBA" id="ARBA00049902"/>
    </source>
</evidence>
<evidence type="ECO:0000256" key="2">
    <source>
        <dbReference type="ARBA" id="ARBA00022670"/>
    </source>
</evidence>
<dbReference type="Pfam" id="PF00905">
    <property type="entry name" value="Transpeptidase"/>
    <property type="match status" value="1"/>
</dbReference>
<name>A0ABX2SXS4_9BACL</name>
<keyword evidence="5" id="KW-0378">Hydrolase</keyword>
<dbReference type="RefSeq" id="WP_179940561.1">
    <property type="nucleotide sequence ID" value="NZ_JACBYF010000003.1"/>
</dbReference>
<feature type="domain" description="Penicillin-binding protein transpeptidase" evidence="11">
    <location>
        <begin position="440"/>
        <end position="707"/>
    </location>
</feature>
<gene>
    <name evidence="13" type="ORF">HZY85_02560</name>
</gene>
<evidence type="ECO:0000313" key="14">
    <source>
        <dbReference type="Proteomes" id="UP000531840"/>
    </source>
</evidence>
<evidence type="ECO:0000256" key="1">
    <source>
        <dbReference type="ARBA" id="ARBA00022645"/>
    </source>
</evidence>
<evidence type="ECO:0000256" key="5">
    <source>
        <dbReference type="ARBA" id="ARBA00022801"/>
    </source>
</evidence>
<reference evidence="13 14" key="1">
    <citation type="submission" date="2020-07" db="EMBL/GenBank/DDBJ databases">
        <title>MOT database genomes.</title>
        <authorList>
            <person name="Joseph S."/>
            <person name="Aduse-Opoku J."/>
            <person name="Hashim A."/>
            <person name="Wade W."/>
            <person name="Curtis M."/>
        </authorList>
    </citation>
    <scope>NUCLEOTIDE SEQUENCE [LARGE SCALE GENOMIC DNA]</scope>
    <source>
        <strain evidence="13 14">CIP 106318</strain>
    </source>
</reference>
<comment type="caution">
    <text evidence="13">The sequence shown here is derived from an EMBL/GenBank/DDBJ whole genome shotgun (WGS) entry which is preliminary data.</text>
</comment>
<accession>A0ABX2SXS4</accession>
<evidence type="ECO:0000256" key="4">
    <source>
        <dbReference type="ARBA" id="ARBA00022679"/>
    </source>
</evidence>
<evidence type="ECO:0000256" key="10">
    <source>
        <dbReference type="SAM" id="Phobius"/>
    </source>
</evidence>
<keyword evidence="10" id="KW-0812">Transmembrane</keyword>
<dbReference type="SUPFAM" id="SSF53955">
    <property type="entry name" value="Lysozyme-like"/>
    <property type="match status" value="1"/>
</dbReference>
<dbReference type="Proteomes" id="UP000531840">
    <property type="component" value="Unassembled WGS sequence"/>
</dbReference>
<feature type="compositionally biased region" description="Low complexity" evidence="9">
    <location>
        <begin position="810"/>
        <end position="835"/>
    </location>
</feature>
<dbReference type="InterPro" id="IPR050396">
    <property type="entry name" value="Glycosyltr_51/Transpeptidase"/>
</dbReference>
<dbReference type="EMBL" id="JACBYF010000003">
    <property type="protein sequence ID" value="NYS47075.1"/>
    <property type="molecule type" value="Genomic_DNA"/>
</dbReference>
<feature type="compositionally biased region" description="Polar residues" evidence="9">
    <location>
        <begin position="75"/>
        <end position="95"/>
    </location>
</feature>
<feature type="domain" description="Glycosyl transferase family 51" evidence="12">
    <location>
        <begin position="164"/>
        <end position="338"/>
    </location>
</feature>
<evidence type="ECO:0000259" key="12">
    <source>
        <dbReference type="Pfam" id="PF00912"/>
    </source>
</evidence>
<keyword evidence="1" id="KW-0121">Carboxypeptidase</keyword>
<keyword evidence="3" id="KW-0328">Glycosyltransferase</keyword>
<dbReference type="InterPro" id="IPR001460">
    <property type="entry name" value="PCN-bd_Tpept"/>
</dbReference>
<keyword evidence="6" id="KW-0511">Multifunctional enzyme</keyword>
<feature type="compositionally biased region" description="Low complexity" evidence="9">
    <location>
        <begin position="791"/>
        <end position="803"/>
    </location>
</feature>
<keyword evidence="10" id="KW-0472">Membrane</keyword>
<feature type="compositionally biased region" description="Low complexity" evidence="9">
    <location>
        <begin position="26"/>
        <end position="43"/>
    </location>
</feature>
<evidence type="ECO:0000313" key="13">
    <source>
        <dbReference type="EMBL" id="NYS47075.1"/>
    </source>
</evidence>
<comment type="catalytic activity">
    <reaction evidence="7">
        <text>Preferential cleavage: (Ac)2-L-Lys-D-Ala-|-D-Ala. Also transpeptidation of peptidyl-alanyl moieties that are N-acyl substituents of D-alanine.</text>
        <dbReference type="EC" id="3.4.16.4"/>
    </reaction>
</comment>
<protein>
    <submittedName>
        <fullName evidence="13">Penicillin-binding protein</fullName>
    </submittedName>
</protein>
<sequence length="835" mass="93689">MTDNNKDNMSRRSRARRDQSVDPGGSLSRRSSNINQRISNRVSRSNEDINRRANTNINKDNNIDMMSRQQRVRGGQSTNNNRDRIPSTQPRRNNNVYQRISKPKGTINKSSLWLKLLKYGLYIGSVAIIFIFSLCVYWIYQAPKFDSDILDNNHRTIVYDISGKEVAKLGNQIGDNATKEEIPQQMQDAILATEDNRFFEHGAVDYRRLAGAVLSNLTSGFGSQGGSTISQQLIKRTFLDDNKSIKRKVQEAYLAYKLEQNYDKDTIFNMYINRIYYSDGVYGLKTAANYYYDKELNELTLPQMALLAGMPQQPNSYNPYDHPENAKKRRDIVLYLMQYHGKITEEEAIAAQQTDILIGIKPRTANNRFILSSEFSPNYTAYMSQVALELKTSSEFKDYDGDVLNLGLKVYTNLDTKIQDTISMSVNNNLAGIKQASDVAMTVINNDTGGVAAIYGGKDFKFGGFNIATQSKLQAGSTMKPILAYAPAVEYLGWSTNHIIEDTKIPGSHIQNWDRQYHGNVTMNYALMMSFNIPAIKTYQQVGFNNVKKYANNVGLDVTDDSITTPIGGSGDGYSPMQMAAAYSPFANGGYYATPKTVVKVYDNQGDELTSFSKNDRKQVIKDSTAYIMTSMLRNVVGGTATLAGVPGVDTGVKTGTTTFSEADANKYGFDIDNAAKDSWIIGYNSKYTLSVWQGFSVVDGPTKFLNQQDTGKTQTLYRINMQSISKIYPPTPFNVPSQVGTFNGGLKVLTDEEKRFIENQARESAEKLQKEQEQEKDKEKTNKEEKENSKNSTENNTEKNSNLMEDNNSRVNNNSTNSANSRTNRSNTSNRNNN</sequence>
<feature type="compositionally biased region" description="Basic and acidic residues" evidence="9">
    <location>
        <begin position="763"/>
        <end position="790"/>
    </location>
</feature>
<keyword evidence="4" id="KW-0808">Transferase</keyword>
<dbReference type="Gene3D" id="3.40.710.10">
    <property type="entry name" value="DD-peptidase/beta-lactamase superfamily"/>
    <property type="match status" value="1"/>
</dbReference>
<feature type="compositionally biased region" description="Basic and acidic residues" evidence="9">
    <location>
        <begin position="1"/>
        <end position="20"/>
    </location>
</feature>